<evidence type="ECO:0000313" key="3">
    <source>
        <dbReference type="Proteomes" id="UP001153269"/>
    </source>
</evidence>
<dbReference type="EMBL" id="CADEAL010001635">
    <property type="protein sequence ID" value="CAB1434148.1"/>
    <property type="molecule type" value="Genomic_DNA"/>
</dbReference>
<proteinExistence type="predicted"/>
<reference evidence="2" key="1">
    <citation type="submission" date="2020-03" db="EMBL/GenBank/DDBJ databases">
        <authorList>
            <person name="Weist P."/>
        </authorList>
    </citation>
    <scope>NUCLEOTIDE SEQUENCE</scope>
</reference>
<feature type="region of interest" description="Disordered" evidence="1">
    <location>
        <begin position="164"/>
        <end position="213"/>
    </location>
</feature>
<protein>
    <submittedName>
        <fullName evidence="2">Uncharacterized protein</fullName>
    </submittedName>
</protein>
<keyword evidence="3" id="KW-1185">Reference proteome</keyword>
<sequence length="213" mass="22963">MADSSYGVLSAVSDLIQCAAQQQPRQVTCLAEVSKASEARISRGDTCHCPLVAQVLEMTDSHWRLKAQHLCAPPHPTPLPKLFPSPSVWQDARLTDTITALCGCICVCVDYSSTPPGFSLSSSSSLATALLQVLLRSIIVQTGCETHSNDLMLLGEEQSHSRSTREGCCSMQEAGGRRQEARGKMQEAGGRRQEAGGRRHEAGSRRQEAGGKR</sequence>
<feature type="compositionally biased region" description="Basic and acidic residues" evidence="1">
    <location>
        <begin position="175"/>
        <end position="213"/>
    </location>
</feature>
<accession>A0A9N7UQ16</accession>
<organism evidence="2 3">
    <name type="scientific">Pleuronectes platessa</name>
    <name type="common">European plaice</name>
    <dbReference type="NCBI Taxonomy" id="8262"/>
    <lineage>
        <taxon>Eukaryota</taxon>
        <taxon>Metazoa</taxon>
        <taxon>Chordata</taxon>
        <taxon>Craniata</taxon>
        <taxon>Vertebrata</taxon>
        <taxon>Euteleostomi</taxon>
        <taxon>Actinopterygii</taxon>
        <taxon>Neopterygii</taxon>
        <taxon>Teleostei</taxon>
        <taxon>Neoteleostei</taxon>
        <taxon>Acanthomorphata</taxon>
        <taxon>Carangaria</taxon>
        <taxon>Pleuronectiformes</taxon>
        <taxon>Pleuronectoidei</taxon>
        <taxon>Pleuronectidae</taxon>
        <taxon>Pleuronectes</taxon>
    </lineage>
</organism>
<gene>
    <name evidence="2" type="ORF">PLEPLA_LOCUS22218</name>
</gene>
<dbReference type="Proteomes" id="UP001153269">
    <property type="component" value="Unassembled WGS sequence"/>
</dbReference>
<dbReference type="AlphaFoldDB" id="A0A9N7UQ16"/>
<name>A0A9N7UQ16_PLEPL</name>
<evidence type="ECO:0000256" key="1">
    <source>
        <dbReference type="SAM" id="MobiDB-lite"/>
    </source>
</evidence>
<evidence type="ECO:0000313" key="2">
    <source>
        <dbReference type="EMBL" id="CAB1434148.1"/>
    </source>
</evidence>
<comment type="caution">
    <text evidence="2">The sequence shown here is derived from an EMBL/GenBank/DDBJ whole genome shotgun (WGS) entry which is preliminary data.</text>
</comment>